<evidence type="ECO:0000259" key="2">
    <source>
        <dbReference type="PROSITE" id="PS50853"/>
    </source>
</evidence>
<dbReference type="SMART" id="SM00060">
    <property type="entry name" value="FN3"/>
    <property type="match status" value="1"/>
</dbReference>
<keyword evidence="4" id="KW-1185">Reference proteome</keyword>
<organism evidence="3 4">
    <name type="scientific">Goodea atripinnis</name>
    <dbReference type="NCBI Taxonomy" id="208336"/>
    <lineage>
        <taxon>Eukaryota</taxon>
        <taxon>Metazoa</taxon>
        <taxon>Chordata</taxon>
        <taxon>Craniata</taxon>
        <taxon>Vertebrata</taxon>
        <taxon>Euteleostomi</taxon>
        <taxon>Actinopterygii</taxon>
        <taxon>Neopterygii</taxon>
        <taxon>Teleostei</taxon>
        <taxon>Neoteleostei</taxon>
        <taxon>Acanthomorphata</taxon>
        <taxon>Ovalentaria</taxon>
        <taxon>Atherinomorphae</taxon>
        <taxon>Cyprinodontiformes</taxon>
        <taxon>Goodeidae</taxon>
        <taxon>Goodea</taxon>
    </lineage>
</organism>
<evidence type="ECO:0000313" key="4">
    <source>
        <dbReference type="Proteomes" id="UP001476798"/>
    </source>
</evidence>
<dbReference type="Gene3D" id="2.60.40.10">
    <property type="entry name" value="Immunoglobulins"/>
    <property type="match status" value="2"/>
</dbReference>
<sequence length="151" mass="16253">MTVSFSQSTEICIRPVTHLYLSEGTSDSVLVAWSAPAPPADLFILSYSSADGTDTSKVTLDGSKTWSLVQDLLPSTHYMFSLITIQGDVSSEPITASLITGQVNSEMIDRDVTNYTLSSLFPATEYEISLNTVRGGEESKPVSTSVFTGRS</sequence>
<feature type="domain" description="Fibronectin type-III" evidence="2">
    <location>
        <begin position="15"/>
        <end position="106"/>
    </location>
</feature>
<dbReference type="InterPro" id="IPR050991">
    <property type="entry name" value="ECM_Regulatory_Proteins"/>
</dbReference>
<dbReference type="CDD" id="cd00063">
    <property type="entry name" value="FN3"/>
    <property type="match status" value="1"/>
</dbReference>
<dbReference type="SUPFAM" id="SSF49265">
    <property type="entry name" value="Fibronectin type III"/>
    <property type="match status" value="2"/>
</dbReference>
<dbReference type="EMBL" id="JAHRIO010050138">
    <property type="protein sequence ID" value="MEQ2174070.1"/>
    <property type="molecule type" value="Genomic_DNA"/>
</dbReference>
<dbReference type="InterPro" id="IPR013783">
    <property type="entry name" value="Ig-like_fold"/>
</dbReference>
<reference evidence="3 4" key="1">
    <citation type="submission" date="2021-06" db="EMBL/GenBank/DDBJ databases">
        <authorList>
            <person name="Palmer J.M."/>
        </authorList>
    </citation>
    <scope>NUCLEOTIDE SEQUENCE [LARGE SCALE GENOMIC DNA]</scope>
    <source>
        <strain evidence="3 4">GA_2019</strain>
        <tissue evidence="3">Muscle</tissue>
    </source>
</reference>
<evidence type="ECO:0000313" key="3">
    <source>
        <dbReference type="EMBL" id="MEQ2174070.1"/>
    </source>
</evidence>
<dbReference type="Pfam" id="PF00041">
    <property type="entry name" value="fn3"/>
    <property type="match status" value="1"/>
</dbReference>
<dbReference type="PROSITE" id="PS50853">
    <property type="entry name" value="FN3"/>
    <property type="match status" value="1"/>
</dbReference>
<keyword evidence="1" id="KW-0677">Repeat</keyword>
<gene>
    <name evidence="3" type="ORF">GOODEAATRI_004021</name>
</gene>
<comment type="caution">
    <text evidence="3">The sequence shown here is derived from an EMBL/GenBank/DDBJ whole genome shotgun (WGS) entry which is preliminary data.</text>
</comment>
<accession>A0ABV0NRQ1</accession>
<dbReference type="InterPro" id="IPR036116">
    <property type="entry name" value="FN3_sf"/>
</dbReference>
<dbReference type="PANTHER" id="PTHR46708:SF2">
    <property type="entry name" value="FIBRONECTIN TYPE-III DOMAIN-CONTAINING PROTEIN"/>
    <property type="match status" value="1"/>
</dbReference>
<dbReference type="PANTHER" id="PTHR46708">
    <property type="entry name" value="TENASCIN"/>
    <property type="match status" value="1"/>
</dbReference>
<proteinExistence type="predicted"/>
<dbReference type="Proteomes" id="UP001476798">
    <property type="component" value="Unassembled WGS sequence"/>
</dbReference>
<protein>
    <recommendedName>
        <fullName evidence="2">Fibronectin type-III domain-containing protein</fullName>
    </recommendedName>
</protein>
<dbReference type="InterPro" id="IPR003961">
    <property type="entry name" value="FN3_dom"/>
</dbReference>
<evidence type="ECO:0000256" key="1">
    <source>
        <dbReference type="ARBA" id="ARBA00022737"/>
    </source>
</evidence>
<name>A0ABV0NRQ1_9TELE</name>